<evidence type="ECO:0000313" key="3">
    <source>
        <dbReference type="Proteomes" id="UP000576603"/>
    </source>
</evidence>
<proteinExistence type="predicted"/>
<feature type="region of interest" description="Disordered" evidence="1">
    <location>
        <begin position="139"/>
        <end position="245"/>
    </location>
</feature>
<organism evidence="2 3">
    <name type="scientific">Xanthomonas euvesicatoria</name>
    <dbReference type="NCBI Taxonomy" id="456327"/>
    <lineage>
        <taxon>Bacteria</taxon>
        <taxon>Pseudomonadati</taxon>
        <taxon>Pseudomonadota</taxon>
        <taxon>Gammaproteobacteria</taxon>
        <taxon>Lysobacterales</taxon>
        <taxon>Lysobacteraceae</taxon>
        <taxon>Xanthomonas</taxon>
    </lineage>
</organism>
<comment type="caution">
    <text evidence="2">The sequence shown here is derived from an EMBL/GenBank/DDBJ whole genome shotgun (WGS) entry which is preliminary data.</text>
</comment>
<protein>
    <submittedName>
        <fullName evidence="2">Uncharacterized protein</fullName>
    </submittedName>
</protein>
<sequence length="245" mass="25393">MGIVCWCGAGFKRTWVTVRACGCRRGVLVAGVGVMQNVAANAAGGDVSARWRSGMRKVTHRGVVVPELPAPSSGATRHLLPEGEGSRCGTRTAIAAGESPSPGGRGVGVRVRRKTANLTWSSPSCPYPHPALRATFSRREKDQDAARGGIAAGKTLLPTRTGIAPGKAPLPVGEGWGEGAAEDRQPDLVVPELPVPSSGATHHLLPKGEGSRCGTRRDRRWESPLPTRTGIASGKAPLPVGEGLG</sequence>
<dbReference type="Proteomes" id="UP000576603">
    <property type="component" value="Unassembled WGS sequence"/>
</dbReference>
<name>A0AAW3U019_XANEU</name>
<dbReference type="AlphaFoldDB" id="A0AAW3U019"/>
<reference evidence="2 3" key="1">
    <citation type="submission" date="2020-08" db="EMBL/GenBank/DDBJ databases">
        <title>Studying the diversity of plant-associated saprophytic bacteria and their role in host health and plant-pathogen interactions.</title>
        <authorList>
            <person name="Potnis N."/>
        </authorList>
    </citation>
    <scope>NUCLEOTIDE SEQUENCE [LARGE SCALE GENOMIC DNA]</scope>
    <source>
        <strain evidence="2 3">CFBP 7922</strain>
    </source>
</reference>
<evidence type="ECO:0000313" key="2">
    <source>
        <dbReference type="EMBL" id="MBB4722388.1"/>
    </source>
</evidence>
<evidence type="ECO:0000256" key="1">
    <source>
        <dbReference type="SAM" id="MobiDB-lite"/>
    </source>
</evidence>
<accession>A0AAW3U019</accession>
<feature type="region of interest" description="Disordered" evidence="1">
    <location>
        <begin position="67"/>
        <end position="88"/>
    </location>
</feature>
<dbReference type="EMBL" id="JACHNL010000001">
    <property type="protein sequence ID" value="MBB4722388.1"/>
    <property type="molecule type" value="Genomic_DNA"/>
</dbReference>
<gene>
    <name evidence="2" type="ORF">FHY32_000686</name>
</gene>